<dbReference type="KEGG" id="ans:ArsFIN_30840"/>
<reference evidence="1 2" key="1">
    <citation type="submission" date="2019-03" db="EMBL/GenBank/DDBJ databases">
        <title>Long-read sequencing reveals hyperdense prophage content in a complex bacterial symbiont genome.</title>
        <authorList>
            <person name="Frost C.L."/>
            <person name="Siozios S."/>
            <person name="Nadal-Jimenez P."/>
            <person name="Brockhurst M.A."/>
            <person name="King K.C."/>
            <person name="Darby A.C."/>
            <person name="Hurst G.D.D."/>
        </authorList>
    </citation>
    <scope>NUCLEOTIDE SEQUENCE [LARGE SCALE GENOMIC DNA]</scope>
    <source>
        <strain evidence="1 2">FIN</strain>
    </source>
</reference>
<sequence length="50" mass="5955">MSLFYLVPMGTSRGLVYNKYDCEDMVFCFSFFIRSHPAIYRYKSEVDLDV</sequence>
<evidence type="ECO:0000313" key="2">
    <source>
        <dbReference type="Proteomes" id="UP000295134"/>
    </source>
</evidence>
<organism evidence="1 2">
    <name type="scientific">Arsenophonus nasoniae</name>
    <name type="common">son-killer infecting Nasonia vitripennis</name>
    <dbReference type="NCBI Taxonomy" id="638"/>
    <lineage>
        <taxon>Bacteria</taxon>
        <taxon>Pseudomonadati</taxon>
        <taxon>Pseudomonadota</taxon>
        <taxon>Gammaproteobacteria</taxon>
        <taxon>Enterobacterales</taxon>
        <taxon>Morganellaceae</taxon>
        <taxon>Arsenophonus</taxon>
    </lineage>
</organism>
<dbReference type="Proteomes" id="UP000295134">
    <property type="component" value="Chromosome"/>
</dbReference>
<gene>
    <name evidence="1" type="ORF">ArsFIN_30840</name>
</gene>
<accession>A0A4P7L3F2</accession>
<evidence type="ECO:0000313" key="1">
    <source>
        <dbReference type="EMBL" id="QBY44498.1"/>
    </source>
</evidence>
<dbReference type="AlphaFoldDB" id="A0A4P7L3F2"/>
<proteinExistence type="predicted"/>
<dbReference type="EMBL" id="CP038613">
    <property type="protein sequence ID" value="QBY44498.1"/>
    <property type="molecule type" value="Genomic_DNA"/>
</dbReference>
<protein>
    <submittedName>
        <fullName evidence="1">Uncharacterized protein</fullName>
    </submittedName>
</protein>
<name>A0A4P7L3F2_9GAMM</name>